<sequence length="48" mass="5781">MKCYLPLNVILKQLMQNLKLCQELYKGTTQFQLEKHTQKQYQLTFCLS</sequence>
<dbReference type="AlphaFoldDB" id="K6V0J0"/>
<accession>K6V0J0</accession>
<dbReference type="RefSeq" id="XP_004228067.1">
    <property type="nucleotide sequence ID" value="XM_004228019.1"/>
</dbReference>
<organism evidence="1 2">
    <name type="scientific">Plasmodium cynomolgi (strain B)</name>
    <dbReference type="NCBI Taxonomy" id="1120755"/>
    <lineage>
        <taxon>Eukaryota</taxon>
        <taxon>Sar</taxon>
        <taxon>Alveolata</taxon>
        <taxon>Apicomplexa</taxon>
        <taxon>Aconoidasida</taxon>
        <taxon>Haemosporida</taxon>
        <taxon>Plasmodiidae</taxon>
        <taxon>Plasmodium</taxon>
        <taxon>Plasmodium (Plasmodium)</taxon>
    </lineage>
</organism>
<feature type="non-terminal residue" evidence="1">
    <location>
        <position position="48"/>
    </location>
</feature>
<keyword evidence="2" id="KW-1185">Reference proteome</keyword>
<evidence type="ECO:0000313" key="2">
    <source>
        <dbReference type="Proteomes" id="UP000006319"/>
    </source>
</evidence>
<gene>
    <name evidence="1" type="ORF">PCYB_005980</name>
</gene>
<dbReference type="KEGG" id="pcy:PCYB_005980"/>
<protein>
    <submittedName>
        <fullName evidence="1">Uncharacterized protein</fullName>
    </submittedName>
</protein>
<dbReference type="Proteomes" id="UP000006319">
    <property type="component" value="Unassembled WGS sequence"/>
</dbReference>
<dbReference type="VEuPathDB" id="PlasmoDB:PCYB_005980"/>
<proteinExistence type="predicted"/>
<evidence type="ECO:0000313" key="1">
    <source>
        <dbReference type="EMBL" id="GAB69849.1"/>
    </source>
</evidence>
<name>K6V0J0_PLACD</name>
<dbReference type="EMBL" id="DF157966">
    <property type="protein sequence ID" value="GAB69849.1"/>
    <property type="molecule type" value="Genomic_DNA"/>
</dbReference>
<dbReference type="GeneID" id="14696391"/>
<reference evidence="1 2" key="1">
    <citation type="journal article" date="2012" name="Nat. Genet.">
        <title>Plasmodium cynomolgi genome sequences provide insight into Plasmodium vivax and the monkey malaria clade.</title>
        <authorList>
            <person name="Tachibana S."/>
            <person name="Sullivan S.A."/>
            <person name="Kawai S."/>
            <person name="Nakamura S."/>
            <person name="Kim H.R."/>
            <person name="Goto N."/>
            <person name="Arisue N."/>
            <person name="Palacpac N.M.Q."/>
            <person name="Honma H."/>
            <person name="Yagi M."/>
            <person name="Tougan T."/>
            <person name="Katakai Y."/>
            <person name="Kaneko O."/>
            <person name="Mita T."/>
            <person name="Kita K."/>
            <person name="Yasutomi Y."/>
            <person name="Sutton P.L."/>
            <person name="Shakhbatyan R."/>
            <person name="Horii T."/>
            <person name="Yasunaga T."/>
            <person name="Barnwell J.W."/>
            <person name="Escalante A.A."/>
            <person name="Carlton J.M."/>
            <person name="Tanabe K."/>
        </authorList>
    </citation>
    <scope>NUCLEOTIDE SEQUENCE [LARGE SCALE GENOMIC DNA]</scope>
    <source>
        <strain evidence="1 2">B</strain>
    </source>
</reference>